<evidence type="ECO:0000256" key="3">
    <source>
        <dbReference type="ARBA" id="ARBA00022729"/>
    </source>
</evidence>
<keyword evidence="3" id="KW-0732">Signal</keyword>
<dbReference type="InterPro" id="IPR011990">
    <property type="entry name" value="TPR-like_helical_dom_sf"/>
</dbReference>
<dbReference type="AlphaFoldDB" id="A0A0S2I2K3"/>
<dbReference type="OrthoDB" id="5694214at2"/>
<dbReference type="SUPFAM" id="SSF48452">
    <property type="entry name" value="TPR-like"/>
    <property type="match status" value="1"/>
</dbReference>
<dbReference type="Proteomes" id="UP000064893">
    <property type="component" value="Chromosome"/>
</dbReference>
<dbReference type="InterPro" id="IPR012944">
    <property type="entry name" value="SusD_RagB_dom"/>
</dbReference>
<evidence type="ECO:0000313" key="9">
    <source>
        <dbReference type="Proteomes" id="UP000064893"/>
    </source>
</evidence>
<dbReference type="PROSITE" id="PS51257">
    <property type="entry name" value="PROKAR_LIPOPROTEIN"/>
    <property type="match status" value="1"/>
</dbReference>
<dbReference type="STRING" id="1307839.L21SP5_02822"/>
<feature type="domain" description="SusD-like N-terminal" evidence="7">
    <location>
        <begin position="100"/>
        <end position="219"/>
    </location>
</feature>
<dbReference type="Pfam" id="PF14322">
    <property type="entry name" value="SusD-like_3"/>
    <property type="match status" value="1"/>
</dbReference>
<dbReference type="KEGG" id="blq:L21SP5_02822"/>
<comment type="subcellular location">
    <subcellularLocation>
        <location evidence="1">Cell outer membrane</location>
    </subcellularLocation>
</comment>
<evidence type="ECO:0000259" key="6">
    <source>
        <dbReference type="Pfam" id="PF07980"/>
    </source>
</evidence>
<dbReference type="RefSeq" id="WP_057953812.1">
    <property type="nucleotide sequence ID" value="NZ_CP013118.1"/>
</dbReference>
<dbReference type="GO" id="GO:0009279">
    <property type="term" value="C:cell outer membrane"/>
    <property type="evidence" value="ECO:0007669"/>
    <property type="project" value="UniProtKB-SubCell"/>
</dbReference>
<name>A0A0S2I2K3_9BACT</name>
<evidence type="ECO:0000256" key="1">
    <source>
        <dbReference type="ARBA" id="ARBA00004442"/>
    </source>
</evidence>
<dbReference type="InterPro" id="IPR033985">
    <property type="entry name" value="SusD-like_N"/>
</dbReference>
<evidence type="ECO:0000313" key="8">
    <source>
        <dbReference type="EMBL" id="ALO16442.1"/>
    </source>
</evidence>
<organism evidence="8 9">
    <name type="scientific">Salinivirga cyanobacteriivorans</name>
    <dbReference type="NCBI Taxonomy" id="1307839"/>
    <lineage>
        <taxon>Bacteria</taxon>
        <taxon>Pseudomonadati</taxon>
        <taxon>Bacteroidota</taxon>
        <taxon>Bacteroidia</taxon>
        <taxon>Bacteroidales</taxon>
        <taxon>Salinivirgaceae</taxon>
        <taxon>Salinivirga</taxon>
    </lineage>
</organism>
<proteinExistence type="inferred from homology"/>
<keyword evidence="4" id="KW-0472">Membrane</keyword>
<evidence type="ECO:0000256" key="5">
    <source>
        <dbReference type="ARBA" id="ARBA00023237"/>
    </source>
</evidence>
<gene>
    <name evidence="8" type="ORF">L21SP5_02822</name>
</gene>
<protein>
    <submittedName>
        <fullName evidence="8">SusD family protein</fullName>
    </submittedName>
</protein>
<reference evidence="8 9" key="1">
    <citation type="submission" date="2015-11" db="EMBL/GenBank/DDBJ databases">
        <title>Description and complete genome sequence of a novel strain predominating in hypersaline microbial mats and representing a new family of the Bacteriodetes phylum.</title>
        <authorList>
            <person name="Spring S."/>
            <person name="Bunk B."/>
            <person name="Sproer C."/>
            <person name="Klenk H.-P."/>
        </authorList>
    </citation>
    <scope>NUCLEOTIDE SEQUENCE [LARGE SCALE GENOMIC DNA]</scope>
    <source>
        <strain evidence="8 9">L21-Spi-D4</strain>
    </source>
</reference>
<evidence type="ECO:0000256" key="2">
    <source>
        <dbReference type="ARBA" id="ARBA00006275"/>
    </source>
</evidence>
<sequence length="505" mass="57356">MKSIKYIFITLVLLSSGCADDWLELEPVGQKLESNFYQTEEDIYKGLIAAYSMLQPKYWENYGSYYFLANFPSDDSEVVGGGPGDRPEYHAVAEFTMLPTNSAILEMWRRDYYGVYRTNVVIANANPNASQASREYIAEAKFLRAYYYSELVKFFGAVPLITSTLTPDEYNQERKSPAQVYAQIVKDLQDAIPNLAENPVEDYRVTKGAAQALLGKTYLYMASPYYYNNYNFELSQAEYYQLAADQFNEVIISAQYDLEPNYDNIWKLSHEHGIESIFEIEYSDINRGGDWGNGRVNGGNIDVQLCGPRGIATDTLNAGWGFDMVTQDLIGEYNAEGDNIRKEGTAYGEAFLTLIGAEDWDENEGYTGWFSKKRAPWAHIVGDVDAQWNYETNERIIRYADVLLMMAEAIVGGATAPQSADYYLNLVRDRVELDPISGVTMDDIKKERRLELAMEGHRFFDLVRWGDAATVLGDRGFVQGKHEVFPIPQEEIVNSNYALTQNPNY</sequence>
<accession>A0A0S2I2K3</accession>
<dbReference type="Gene3D" id="1.25.40.390">
    <property type="match status" value="1"/>
</dbReference>
<evidence type="ECO:0000259" key="7">
    <source>
        <dbReference type="Pfam" id="PF14322"/>
    </source>
</evidence>
<dbReference type="PATRIC" id="fig|1307839.3.peg.2964"/>
<keyword evidence="9" id="KW-1185">Reference proteome</keyword>
<dbReference type="Pfam" id="PF07980">
    <property type="entry name" value="SusD_RagB"/>
    <property type="match status" value="1"/>
</dbReference>
<comment type="similarity">
    <text evidence="2">Belongs to the SusD family.</text>
</comment>
<feature type="domain" description="RagB/SusD" evidence="6">
    <location>
        <begin position="357"/>
        <end position="505"/>
    </location>
</feature>
<dbReference type="CDD" id="cd08977">
    <property type="entry name" value="SusD"/>
    <property type="match status" value="1"/>
</dbReference>
<evidence type="ECO:0000256" key="4">
    <source>
        <dbReference type="ARBA" id="ARBA00023136"/>
    </source>
</evidence>
<dbReference type="EMBL" id="CP013118">
    <property type="protein sequence ID" value="ALO16442.1"/>
    <property type="molecule type" value="Genomic_DNA"/>
</dbReference>
<keyword evidence="5" id="KW-0998">Cell outer membrane</keyword>